<dbReference type="Gene3D" id="2.60.120.10">
    <property type="entry name" value="Jelly Rolls"/>
    <property type="match status" value="1"/>
</dbReference>
<dbReference type="Proteomes" id="UP000007800">
    <property type="component" value="Unassembled WGS sequence"/>
</dbReference>
<feature type="repeat" description="ANK" evidence="3">
    <location>
        <begin position="878"/>
        <end position="910"/>
    </location>
</feature>
<feature type="compositionally biased region" description="Acidic residues" evidence="4">
    <location>
        <begin position="1228"/>
        <end position="1249"/>
    </location>
</feature>
<dbReference type="CDD" id="cd00038">
    <property type="entry name" value="CAP_ED"/>
    <property type="match status" value="1"/>
</dbReference>
<feature type="repeat" description="ANK" evidence="3">
    <location>
        <begin position="983"/>
        <end position="1016"/>
    </location>
</feature>
<keyword evidence="1" id="KW-0677">Repeat</keyword>
<dbReference type="InterPro" id="IPR014710">
    <property type="entry name" value="RmlC-like_jellyroll"/>
</dbReference>
<keyword evidence="2 3" id="KW-0040">ANK repeat</keyword>
<dbReference type="PROSITE" id="PS50088">
    <property type="entry name" value="ANK_REPEAT"/>
    <property type="match status" value="6"/>
</dbReference>
<dbReference type="RefSeq" id="XP_002784842.1">
    <property type="nucleotide sequence ID" value="XM_002784796.1"/>
</dbReference>
<dbReference type="EMBL" id="GG672861">
    <property type="protein sequence ID" value="EER16638.1"/>
    <property type="molecule type" value="Genomic_DNA"/>
</dbReference>
<feature type="repeat" description="ANK" evidence="3">
    <location>
        <begin position="1057"/>
        <end position="1092"/>
    </location>
</feature>
<gene>
    <name evidence="6" type="ORF">Pmar_PMAR019317</name>
</gene>
<evidence type="ECO:0000313" key="7">
    <source>
        <dbReference type="Proteomes" id="UP000007800"/>
    </source>
</evidence>
<dbReference type="OMA" id="RWIVYPD"/>
<dbReference type="InterPro" id="IPR036770">
    <property type="entry name" value="Ankyrin_rpt-contain_sf"/>
</dbReference>
<dbReference type="SUPFAM" id="SSF48403">
    <property type="entry name" value="Ankyrin repeat"/>
    <property type="match status" value="3"/>
</dbReference>
<accession>C5KFT6</accession>
<dbReference type="Gene3D" id="1.25.40.20">
    <property type="entry name" value="Ankyrin repeat-containing domain"/>
    <property type="match status" value="4"/>
</dbReference>
<dbReference type="SMART" id="SM00248">
    <property type="entry name" value="ANK"/>
    <property type="match status" value="11"/>
</dbReference>
<reference evidence="6 7" key="1">
    <citation type="submission" date="2008-07" db="EMBL/GenBank/DDBJ databases">
        <authorList>
            <person name="El-Sayed N."/>
            <person name="Caler E."/>
            <person name="Inman J."/>
            <person name="Amedeo P."/>
            <person name="Hass B."/>
            <person name="Wortman J."/>
        </authorList>
    </citation>
    <scope>NUCLEOTIDE SEQUENCE [LARGE SCALE GENOMIC DNA]</scope>
    <source>
        <strain evidence="7">ATCC 50983 / TXsc</strain>
    </source>
</reference>
<feature type="domain" description="Cyclic nucleotide-binding" evidence="5">
    <location>
        <begin position="353"/>
        <end position="429"/>
    </location>
</feature>
<proteinExistence type="predicted"/>
<dbReference type="AlphaFoldDB" id="C5KFT6"/>
<evidence type="ECO:0000256" key="1">
    <source>
        <dbReference type="ARBA" id="ARBA00022737"/>
    </source>
</evidence>
<feature type="region of interest" description="Disordered" evidence="4">
    <location>
        <begin position="1202"/>
        <end position="1249"/>
    </location>
</feature>
<evidence type="ECO:0000256" key="3">
    <source>
        <dbReference type="PROSITE-ProRule" id="PRU00023"/>
    </source>
</evidence>
<evidence type="ECO:0000256" key="4">
    <source>
        <dbReference type="SAM" id="MobiDB-lite"/>
    </source>
</evidence>
<feature type="compositionally biased region" description="Basic and acidic residues" evidence="4">
    <location>
        <begin position="133"/>
        <end position="152"/>
    </location>
</feature>
<feature type="repeat" description="ANK" evidence="3">
    <location>
        <begin position="570"/>
        <end position="602"/>
    </location>
</feature>
<dbReference type="PROSITE" id="PS50042">
    <property type="entry name" value="CNMP_BINDING_3"/>
    <property type="match status" value="1"/>
</dbReference>
<organism evidence="7">
    <name type="scientific">Perkinsus marinus (strain ATCC 50983 / TXsc)</name>
    <dbReference type="NCBI Taxonomy" id="423536"/>
    <lineage>
        <taxon>Eukaryota</taxon>
        <taxon>Sar</taxon>
        <taxon>Alveolata</taxon>
        <taxon>Perkinsozoa</taxon>
        <taxon>Perkinsea</taxon>
        <taxon>Perkinsida</taxon>
        <taxon>Perkinsidae</taxon>
        <taxon>Perkinsus</taxon>
    </lineage>
</organism>
<dbReference type="SMART" id="SM00100">
    <property type="entry name" value="cNMP"/>
    <property type="match status" value="1"/>
</dbReference>
<evidence type="ECO:0000259" key="5">
    <source>
        <dbReference type="PROSITE" id="PS50042"/>
    </source>
</evidence>
<dbReference type="InParanoid" id="C5KFT6"/>
<dbReference type="Gene3D" id="1.10.287.630">
    <property type="entry name" value="Helix hairpin bin"/>
    <property type="match status" value="1"/>
</dbReference>
<protein>
    <submittedName>
        <fullName evidence="6">Ankyrin repeat domain containing protein</fullName>
    </submittedName>
</protein>
<dbReference type="GeneID" id="9063737"/>
<keyword evidence="7" id="KW-1185">Reference proteome</keyword>
<evidence type="ECO:0000256" key="2">
    <source>
        <dbReference type="ARBA" id="ARBA00023043"/>
    </source>
</evidence>
<dbReference type="PROSITE" id="PS50297">
    <property type="entry name" value="ANK_REP_REGION"/>
    <property type="match status" value="4"/>
</dbReference>
<feature type="region of interest" description="Disordered" evidence="4">
    <location>
        <begin position="128"/>
        <end position="160"/>
    </location>
</feature>
<dbReference type="InterPro" id="IPR000595">
    <property type="entry name" value="cNMP-bd_dom"/>
</dbReference>
<dbReference type="InterPro" id="IPR002110">
    <property type="entry name" value="Ankyrin_rpt"/>
</dbReference>
<sequence length="1249" mass="136658">MRKMQMNIAKATAEDMMAHHRSIIEEFRKALVGHEMNPTGKISSHVSTEIDATKDVRTRKVFGVGSGDDGEGKTPVNLPNRLEVKDPSAVRGRSLQQAEQGRGSGRASWSSVLSEVIDEDKLSSRRQLRRLSRRNDTPRGSIENKDFTKEEAGPDQSPLLKGGALDSLVEYYAHAGAMESGKSSGRWIVYPDRKFRLVWDFVSLLFIAYQSFLELNLENKAIIYNYTRTWFIVDLISSTPFYWIFTGDTGSSERSSMSIVDAFKVLSSVTNLVVSFGEYKTEFRQRMKRAMKFMRANNVGPHLQLRVRRYIENLLDNQFESKAKAELMTMLSDSLRNEMQLTLMGKLLRRYNFFARTREELLARICMACNHVFCAPGDVMFYQGEPAEGMYFVRKGRMTLVAVVTGDDERGANEDTSASRRSGGKVDGEDEGDDAEVVTEHVRSLKAEDYVGEQYLFIAGDYEETGVCGSFTELVKLKRDDLVERISTSPEAVTFYMETKGVYCITKNDMETFVDLVTDGVVLPSSIDDLDTGDTMLMLAVRWGREIAVEILTEAVEDNGRAVNMPSIVDHRTPLHVAVKDLKVEIVSLLLEGGANPLILDDADLTPINYATAEFDEKGLKIGIHQPARGLRRKDTGRSSALLLASTAAAQGLHQGRVQSAVMDFTVEPMTSDSERKEAPTEKLSEVSMAVTEIRNILAIALATRASSSSSLAEKRSSMMMAASSLSLRTPSVVDHNSSIGAMKALLKSGVDPTLIDSATKEPIIILAVDSGCDVGMATVLLEASADPNVVGQNGDTPLTIAVTANDRDMIKCLVSHGAQLNVTDAMGRTLMEMTQDSATHALLKAMDLHSAAEKNDIEACNMAIESGAELDLPHPRNGFTPLQTAIEKGHHDLAVVLLEAKPNLATQGGGGLSALHIATQNGDKHSCELLIEHKADPNVRAANGETPIFGLLRVSTIPDDIRIEVIDILLGAGAEVNVFASRGVTPFQRALESGCGDGVVSVLLEGGAVPDAVDPDTRDSTLMRICRYSDEELALSMARRCIDDFGADVNYMNPRTGETPLHAVALRTNGGMELLLSLLLDRGADAAVTNRMKERHGFDAVRRVVNSSTGVAGMAPALNVAVGLLDFEMTHFLVEECDADPSIIRDNEKIDDIFEVFGRISDEVAKLNPEGTVQVVKGDPAYDHLGGACIYPRHRGDVAERSSARSGILADPRRRYEDTSEDVSSMSDDDDYDDDDDDDDDDDPADSD</sequence>
<dbReference type="PANTHER" id="PTHR24171">
    <property type="entry name" value="ANKYRIN REPEAT DOMAIN-CONTAINING PROTEIN 39-RELATED"/>
    <property type="match status" value="1"/>
</dbReference>
<feature type="region of interest" description="Disordered" evidence="4">
    <location>
        <begin position="409"/>
        <end position="435"/>
    </location>
</feature>
<dbReference type="OrthoDB" id="447251at2759"/>
<name>C5KFT6_PERM5</name>
<feature type="repeat" description="ANK" evidence="3">
    <location>
        <begin position="911"/>
        <end position="943"/>
    </location>
</feature>
<feature type="repeat" description="ANK" evidence="3">
    <location>
        <begin position="794"/>
        <end position="826"/>
    </location>
</feature>
<dbReference type="SUPFAM" id="SSF51206">
    <property type="entry name" value="cAMP-binding domain-like"/>
    <property type="match status" value="1"/>
</dbReference>
<dbReference type="InterPro" id="IPR018490">
    <property type="entry name" value="cNMP-bd_dom_sf"/>
</dbReference>
<dbReference type="Pfam" id="PF12796">
    <property type="entry name" value="Ank_2"/>
    <property type="match status" value="3"/>
</dbReference>
<evidence type="ECO:0000313" key="6">
    <source>
        <dbReference type="EMBL" id="EER16638.1"/>
    </source>
</evidence>